<dbReference type="PANTHER" id="PTHR43465:SF2">
    <property type="entry name" value="DUF1680 DOMAIN PROTEIN (AFU_ORTHOLOGUE AFUA_1G08910)"/>
    <property type="match status" value="1"/>
</dbReference>
<dbReference type="InterPro" id="IPR012878">
    <property type="entry name" value="Beta-AFase-like_GH127_cat"/>
</dbReference>
<dbReference type="Pfam" id="PF20736">
    <property type="entry name" value="Glyco_hydro127M"/>
    <property type="match status" value="1"/>
</dbReference>
<dbReference type="AlphaFoldDB" id="A0A4U9VQ32"/>
<dbReference type="InterPro" id="IPR049049">
    <property type="entry name" value="Beta-AFase-like_GH127_C"/>
</dbReference>
<evidence type="ECO:0000313" key="5">
    <source>
        <dbReference type="EMBL" id="VTR49456.1"/>
    </source>
</evidence>
<dbReference type="Pfam" id="PF22633">
    <property type="entry name" value="F5_F8_type_C_2"/>
    <property type="match status" value="1"/>
</dbReference>
<reference evidence="5 6" key="1">
    <citation type="submission" date="2019-05" db="EMBL/GenBank/DDBJ databases">
        <authorList>
            <consortium name="Pathogen Informatics"/>
        </authorList>
    </citation>
    <scope>NUCLEOTIDE SEQUENCE [LARGE SCALE GENOMIC DNA]</scope>
    <source>
        <strain evidence="5 6">NCTC11429</strain>
    </source>
</reference>
<dbReference type="Pfam" id="PF20737">
    <property type="entry name" value="Glyco_hydro127C"/>
    <property type="match status" value="1"/>
</dbReference>
<dbReference type="SUPFAM" id="SSF48208">
    <property type="entry name" value="Six-hairpin glycosidases"/>
    <property type="match status" value="1"/>
</dbReference>
<sequence length="807" mass="91235">MYRLKCYAVLAVVLSSLFLGESRAQETRDKKLDYPIEPVSFVDVKFTDKFWAPRLKINQQVTIPIALQQCYSTGRVDNFKKAAGMMKGYFSTEYPFDDTDIYKIIEGMAYSVQTNPNAALEQQMDSLIYYIGKAQEPDGYLFTARTAAEPGKMHGWVGSKRWEKDPDLSHELYNAGHLYEAAVAHYMATGKRSLLDIAIRNADLLVKDFLVGGLKYEPGHQIVEMGLAKMYRTTGKKEYLELAKYFLDLKGKGVRGEYAQSHKPVVQQDEAVGHAVRAVYMYSGMADVAALTGDKAYLNAIDRIWDNVVDKKYYVTGGIGARGHGEAFGDNYELPNMSAYCETCAAIGNVYWNHRQFLMHGDAKYYDVIERTLYNGVLSGVGLAGDRFFYPNPLASEGQHARSEWFGCACCPSNVCRFIPSIPGYAYAHKDNHIYVNLFVESETTIDLPGNKVHIAQKSNYPWEGHTAIQISPEKPDAFELLLRIPGWAVDRPVPGKLYTYLKPERKEVEIKINGQPVEFTIQANGYASLSRQWQKGDRVDLVLPMDVKRTIANHQVKDDRGKVALERGPIVYCLEWPDNNGKVSNAVLTDDATVESSYQPDKLNGIVTLTMNGKSTARDQQNKIIEEDKQLTAIPYYAWANRGAGEMEVWIPRTLEYTRPLPPVTMTTTAKVESSKGPAHALAKVNDGYWPKSSSDRDVSFYSLWPAKGTEEWISYELEKPAEISMANVYWWDDRPWGGCRIPDSWSVEYLNAEGNWTAVKNTTAYSNEQDKVNTVRFEPVKTQKVRLKFRMGKEVSVGIYEFEVK</sequence>
<keyword evidence="1" id="KW-0732">Signal</keyword>
<feature type="signal peptide" evidence="1">
    <location>
        <begin position="1"/>
        <end position="24"/>
    </location>
</feature>
<proteinExistence type="predicted"/>
<dbReference type="GeneID" id="78464518"/>
<organism evidence="5 6">
    <name type="scientific">Sphingobacterium thalpophilum</name>
    <dbReference type="NCBI Taxonomy" id="259"/>
    <lineage>
        <taxon>Bacteria</taxon>
        <taxon>Pseudomonadati</taxon>
        <taxon>Bacteroidota</taxon>
        <taxon>Sphingobacteriia</taxon>
        <taxon>Sphingobacteriales</taxon>
        <taxon>Sphingobacteriaceae</taxon>
        <taxon>Sphingobacterium</taxon>
    </lineage>
</organism>
<dbReference type="Gene3D" id="2.60.120.260">
    <property type="entry name" value="Galactose-binding domain-like"/>
    <property type="match status" value="1"/>
</dbReference>
<feature type="domain" description="Non-reducing end beta-L-arabinofuranosidase-like GH127 middle" evidence="3">
    <location>
        <begin position="433"/>
        <end position="546"/>
    </location>
</feature>
<dbReference type="STRING" id="1123265.GCA_000686625_04262"/>
<dbReference type="EMBL" id="LR590484">
    <property type="protein sequence ID" value="VTR49456.1"/>
    <property type="molecule type" value="Genomic_DNA"/>
</dbReference>
<protein>
    <submittedName>
        <fullName evidence="5">Uncharacterized protein conserved in bacteria</fullName>
    </submittedName>
</protein>
<evidence type="ECO:0000313" key="6">
    <source>
        <dbReference type="Proteomes" id="UP000308196"/>
    </source>
</evidence>
<evidence type="ECO:0000256" key="1">
    <source>
        <dbReference type="SAM" id="SignalP"/>
    </source>
</evidence>
<dbReference type="PANTHER" id="PTHR43465">
    <property type="entry name" value="DUF1680 DOMAIN PROTEIN (AFU_ORTHOLOGUE AFUA_1G08910)"/>
    <property type="match status" value="1"/>
</dbReference>
<dbReference type="KEGG" id="stha:NCTC11429_03889"/>
<dbReference type="InterPro" id="IPR008928">
    <property type="entry name" value="6-hairpin_glycosidase_sf"/>
</dbReference>
<name>A0A4U9VQ32_9SPHI</name>
<dbReference type="Pfam" id="PF07944">
    <property type="entry name" value="Beta-AFase-like_GH127_cat"/>
    <property type="match status" value="1"/>
</dbReference>
<dbReference type="GO" id="GO:0005975">
    <property type="term" value="P:carbohydrate metabolic process"/>
    <property type="evidence" value="ECO:0007669"/>
    <property type="project" value="InterPro"/>
</dbReference>
<feature type="domain" description="Non-reducing end beta-L-arabinofuranosidase-like GH127 C-terminal" evidence="4">
    <location>
        <begin position="548"/>
        <end position="653"/>
    </location>
</feature>
<feature type="chain" id="PRO_5020919816" evidence="1">
    <location>
        <begin position="25"/>
        <end position="807"/>
    </location>
</feature>
<gene>
    <name evidence="5" type="ORF">NCTC11429_03889</name>
</gene>
<evidence type="ECO:0000259" key="3">
    <source>
        <dbReference type="Pfam" id="PF20736"/>
    </source>
</evidence>
<dbReference type="Proteomes" id="UP000308196">
    <property type="component" value="Chromosome"/>
</dbReference>
<dbReference type="SUPFAM" id="SSF49785">
    <property type="entry name" value="Galactose-binding domain-like"/>
    <property type="match status" value="1"/>
</dbReference>
<dbReference type="InterPro" id="IPR008979">
    <property type="entry name" value="Galactose-bd-like_sf"/>
</dbReference>
<dbReference type="RefSeq" id="WP_037533838.1">
    <property type="nucleotide sequence ID" value="NZ_CP141191.1"/>
</dbReference>
<dbReference type="InterPro" id="IPR049046">
    <property type="entry name" value="Beta-AFase-like_GH127_middle"/>
</dbReference>
<evidence type="ECO:0000259" key="4">
    <source>
        <dbReference type="Pfam" id="PF20737"/>
    </source>
</evidence>
<dbReference type="InterPro" id="IPR049174">
    <property type="entry name" value="Beta-AFase-like"/>
</dbReference>
<feature type="domain" description="Non-reducing end beta-L-arabinofuranosidase-like GH127 catalytic" evidence="2">
    <location>
        <begin position="43"/>
        <end position="423"/>
    </location>
</feature>
<evidence type="ECO:0000259" key="2">
    <source>
        <dbReference type="Pfam" id="PF07944"/>
    </source>
</evidence>
<accession>A0A4U9VQ32</accession>